<dbReference type="EMBL" id="UEGW01000001">
    <property type="protein sequence ID" value="SRX93555.1"/>
    <property type="molecule type" value="Genomic_DNA"/>
</dbReference>
<accession>A0A375YXS3</accession>
<keyword evidence="2" id="KW-1185">Reference proteome</keyword>
<protein>
    <recommendedName>
        <fullName evidence="3">Minor tail protein</fullName>
    </recommendedName>
</protein>
<proteinExistence type="predicted"/>
<evidence type="ECO:0000313" key="2">
    <source>
        <dbReference type="Proteomes" id="UP000252015"/>
    </source>
</evidence>
<evidence type="ECO:0008006" key="3">
    <source>
        <dbReference type="Google" id="ProtNLM"/>
    </source>
</evidence>
<dbReference type="AlphaFoldDB" id="A0A375YXS3"/>
<organism evidence="1 2">
    <name type="scientific">Mycobacterium shimoidei</name>
    <dbReference type="NCBI Taxonomy" id="29313"/>
    <lineage>
        <taxon>Bacteria</taxon>
        <taxon>Bacillati</taxon>
        <taxon>Actinomycetota</taxon>
        <taxon>Actinomycetes</taxon>
        <taxon>Mycobacteriales</taxon>
        <taxon>Mycobacteriaceae</taxon>
        <taxon>Mycobacterium</taxon>
    </lineage>
</organism>
<gene>
    <name evidence="1" type="ORF">MSP7336_01794</name>
</gene>
<dbReference type="Proteomes" id="UP000252015">
    <property type="component" value="Unassembled WGS sequence"/>
</dbReference>
<evidence type="ECO:0000313" key="1">
    <source>
        <dbReference type="EMBL" id="SRX93555.1"/>
    </source>
</evidence>
<name>A0A375YXS3_MYCSH</name>
<dbReference type="RefSeq" id="WP_113963535.1">
    <property type="nucleotide sequence ID" value="NZ_UEGW01000001.1"/>
</dbReference>
<reference evidence="1 2" key="1">
    <citation type="submission" date="2018-05" db="EMBL/GenBank/DDBJ databases">
        <authorList>
            <consortium name="IHU Genomes"/>
        </authorList>
    </citation>
    <scope>NUCLEOTIDE SEQUENCE [LARGE SCALE GENOMIC DNA]</scope>
    <source>
        <strain evidence="1 2">P7336</strain>
    </source>
</reference>
<sequence>MAVEPWPTVTIGGQNYWQIPMLVAKESEPDAQVLVLVATPQGGVANVGPLVKGDPGLPPTFDAPTLHPLEWNDPTPDSISFTLVTPATDDAGPVYHADVYMHKGQPGQDGTSTLDVDAYGTPLAGRILAVKADLTGFEYVPQKVGGMHWPASLNAAPAGTTAGFTLGTITVQANTYPFDWRPDIEAMTIVAGSGPDVRVDLVARLNADNGPVIGRCYGIAGAQDRLILVSGPDAGAADGTNRIAAGAAATIFLRTEKQAGADTYSTSVATTRFSMKAIAVP</sequence>